<dbReference type="RefSeq" id="WP_390207129.1">
    <property type="nucleotide sequence ID" value="NZ_JBHSZC010000007.1"/>
</dbReference>
<accession>A0ABD5YVM4</accession>
<organism evidence="2 3">
    <name type="scientific">Halocatena marina</name>
    <dbReference type="NCBI Taxonomy" id="2934937"/>
    <lineage>
        <taxon>Archaea</taxon>
        <taxon>Methanobacteriati</taxon>
        <taxon>Methanobacteriota</taxon>
        <taxon>Stenosarchaea group</taxon>
        <taxon>Halobacteria</taxon>
        <taxon>Halobacteriales</taxon>
        <taxon>Natronomonadaceae</taxon>
        <taxon>Halocatena</taxon>
    </lineage>
</organism>
<evidence type="ECO:0000313" key="2">
    <source>
        <dbReference type="EMBL" id="MFC7193379.1"/>
    </source>
</evidence>
<sequence length="54" mass="5784">MDGIRSYIAYASNRSEEYIEKADTALAGVAVEANGFPDLNDVIDAFDLTADLTA</sequence>
<dbReference type="EMBL" id="JBHTAX010000008">
    <property type="protein sequence ID" value="MFC7193318.1"/>
    <property type="molecule type" value="Genomic_DNA"/>
</dbReference>
<dbReference type="Proteomes" id="UP001596417">
    <property type="component" value="Unassembled WGS sequence"/>
</dbReference>
<gene>
    <name evidence="1" type="ORF">ACFQL7_28355</name>
    <name evidence="2" type="ORF">ACFQL7_28680</name>
</gene>
<dbReference type="Pfam" id="PF26425">
    <property type="entry name" value="PIN_halo"/>
    <property type="match status" value="1"/>
</dbReference>
<dbReference type="AlphaFoldDB" id="A0ABD5YVM4"/>
<dbReference type="InterPro" id="IPR058703">
    <property type="entry name" value="PIN-containing"/>
</dbReference>
<keyword evidence="3" id="KW-1185">Reference proteome</keyword>
<reference evidence="3" key="2">
    <citation type="journal article" date="2019" name="Int. J. Syst. Evol. Microbiol.">
        <title>The Global Catalogue of Microorganisms (GCM) 10K type strain sequencing project: providing services to taxonomists for standard genome sequencing and annotation.</title>
        <authorList>
            <consortium name="The Broad Institute Genomics Platform"/>
            <consortium name="The Broad Institute Genome Sequencing Center for Infectious Disease"/>
            <person name="Wu L."/>
            <person name="Ma J."/>
        </authorList>
    </citation>
    <scope>NUCLEOTIDE SEQUENCE [LARGE SCALE GENOMIC DNA]</scope>
    <source>
        <strain evidence="3">RDMS1</strain>
    </source>
</reference>
<protein>
    <submittedName>
        <fullName evidence="2">Uncharacterized protein</fullName>
    </submittedName>
</protein>
<comment type="caution">
    <text evidence="2">The sequence shown here is derived from an EMBL/GenBank/DDBJ whole genome shotgun (WGS) entry which is preliminary data.</text>
</comment>
<evidence type="ECO:0000313" key="3">
    <source>
        <dbReference type="Proteomes" id="UP001596417"/>
    </source>
</evidence>
<name>A0ABD5YVM4_9EURY</name>
<reference evidence="2" key="1">
    <citation type="journal article" date="2014" name="Int. J. Syst. Evol. Microbiol.">
        <title>Complete genome sequence of Corynebacterium casei LMG S-19264T (=DSM 44701T), isolated from a smear-ripened cheese.</title>
        <authorList>
            <consortium name="US DOE Joint Genome Institute (JGI-PGF)"/>
            <person name="Walter F."/>
            <person name="Albersmeier A."/>
            <person name="Kalinowski J."/>
            <person name="Ruckert C."/>
        </authorList>
    </citation>
    <scope>NUCLEOTIDE SEQUENCE [LARGE SCALE GENOMIC DNA]</scope>
    <source>
        <strain evidence="2">NBRC 107106</strain>
    </source>
</reference>
<evidence type="ECO:0000313" key="1">
    <source>
        <dbReference type="EMBL" id="MFC7193318.1"/>
    </source>
</evidence>
<reference evidence="2" key="3">
    <citation type="submission" date="2024-09" db="EMBL/GenBank/DDBJ databases">
        <authorList>
            <person name="Sun Q."/>
        </authorList>
    </citation>
    <scope>NUCLEOTIDE SEQUENCE</scope>
    <source>
        <strain evidence="2">NBRC 107106</strain>
    </source>
</reference>
<proteinExistence type="predicted"/>
<dbReference type="EMBL" id="JBHTAX010000008">
    <property type="protein sequence ID" value="MFC7193379.1"/>
    <property type="molecule type" value="Genomic_DNA"/>
</dbReference>